<proteinExistence type="predicted"/>
<name>A0A1I7U3E0_9PELO</name>
<accession>A0A1I7U3E0</accession>
<dbReference type="eggNOG" id="ENOG502TKK5">
    <property type="taxonomic scope" value="Eukaryota"/>
</dbReference>
<keyword evidence="2" id="KW-1185">Reference proteome</keyword>
<dbReference type="AlphaFoldDB" id="A0A1I7U3E0"/>
<reference evidence="3" key="1">
    <citation type="submission" date="2016-11" db="UniProtKB">
        <authorList>
            <consortium name="WormBaseParasite"/>
        </authorList>
    </citation>
    <scope>IDENTIFICATION</scope>
</reference>
<sequence>MPAILSRMESKVEEENSDGTNRVSITVIDTQPLPTVITLPEIPRGSNVADSEENNIPSRHRISDSVLRVIHEEHKNVCPVLCLAHLYIFLSGDTNWFIMALLQIGIQSLFFKRSLLQNPIGRRVLLFFSLTMMTSSIISLSLIREVVNPNAPLVQQLFFYCFFLCAFIGFVFTNMYNISLIFVFGRNIRWHLQQGNPEVHFEH</sequence>
<evidence type="ECO:0000313" key="3">
    <source>
        <dbReference type="WBParaSite" id="Csp11.Scaffold629.g14445.t1"/>
    </source>
</evidence>
<dbReference type="Proteomes" id="UP000095282">
    <property type="component" value="Unplaced"/>
</dbReference>
<keyword evidence="1" id="KW-0812">Transmembrane</keyword>
<evidence type="ECO:0000313" key="2">
    <source>
        <dbReference type="Proteomes" id="UP000095282"/>
    </source>
</evidence>
<evidence type="ECO:0000256" key="1">
    <source>
        <dbReference type="SAM" id="Phobius"/>
    </source>
</evidence>
<feature type="transmembrane region" description="Helical" evidence="1">
    <location>
        <begin position="157"/>
        <end position="184"/>
    </location>
</feature>
<keyword evidence="1" id="KW-1133">Transmembrane helix</keyword>
<feature type="transmembrane region" description="Helical" evidence="1">
    <location>
        <begin position="124"/>
        <end position="142"/>
    </location>
</feature>
<protein>
    <submittedName>
        <fullName evidence="3">Uncharacterized protein</fullName>
    </submittedName>
</protein>
<organism evidence="2 3">
    <name type="scientific">Caenorhabditis tropicalis</name>
    <dbReference type="NCBI Taxonomy" id="1561998"/>
    <lineage>
        <taxon>Eukaryota</taxon>
        <taxon>Metazoa</taxon>
        <taxon>Ecdysozoa</taxon>
        <taxon>Nematoda</taxon>
        <taxon>Chromadorea</taxon>
        <taxon>Rhabditida</taxon>
        <taxon>Rhabditina</taxon>
        <taxon>Rhabditomorpha</taxon>
        <taxon>Rhabditoidea</taxon>
        <taxon>Rhabditidae</taxon>
        <taxon>Peloderinae</taxon>
        <taxon>Caenorhabditis</taxon>
    </lineage>
</organism>
<keyword evidence="1" id="KW-0472">Membrane</keyword>
<feature type="transmembrane region" description="Helical" evidence="1">
    <location>
        <begin position="96"/>
        <end position="112"/>
    </location>
</feature>
<dbReference type="WBParaSite" id="Csp11.Scaffold629.g14445.t1">
    <property type="protein sequence ID" value="Csp11.Scaffold629.g14445.t1"/>
    <property type="gene ID" value="Csp11.Scaffold629.g14445"/>
</dbReference>